<dbReference type="InterPro" id="IPR047201">
    <property type="entry name" value="ERI-1_3'hExo-like"/>
</dbReference>
<dbReference type="OrthoDB" id="159416at2"/>
<dbReference type="GO" id="GO:0000175">
    <property type="term" value="F:3'-5'-RNA exonuclease activity"/>
    <property type="evidence" value="ECO:0007669"/>
    <property type="project" value="InterPro"/>
</dbReference>
<evidence type="ECO:0000256" key="2">
    <source>
        <dbReference type="ARBA" id="ARBA00022801"/>
    </source>
</evidence>
<gene>
    <name evidence="5" type="ORF">HNR45_001032</name>
</gene>
<dbReference type="GO" id="GO:0003676">
    <property type="term" value="F:nucleic acid binding"/>
    <property type="evidence" value="ECO:0007669"/>
    <property type="project" value="InterPro"/>
</dbReference>
<feature type="domain" description="Exonuclease" evidence="4">
    <location>
        <begin position="2"/>
        <end position="186"/>
    </location>
</feature>
<dbReference type="EMBL" id="JACHHI010000004">
    <property type="protein sequence ID" value="MBB6477979.1"/>
    <property type="molecule type" value="Genomic_DNA"/>
</dbReference>
<dbReference type="InterPro" id="IPR013520">
    <property type="entry name" value="Ribonucl_H"/>
</dbReference>
<name>A0A841R4K7_9FIRM</name>
<dbReference type="SUPFAM" id="SSF53098">
    <property type="entry name" value="Ribonuclease H-like"/>
    <property type="match status" value="1"/>
</dbReference>
<dbReference type="CDD" id="cd06133">
    <property type="entry name" value="ERI-1_3'hExo_like"/>
    <property type="match status" value="1"/>
</dbReference>
<dbReference type="InterPro" id="IPR036397">
    <property type="entry name" value="RNaseH_sf"/>
</dbReference>
<dbReference type="PANTHER" id="PTHR23044">
    <property type="entry name" value="3'-5' EXONUCLEASE ERI1-RELATED"/>
    <property type="match status" value="1"/>
</dbReference>
<proteinExistence type="predicted"/>
<protein>
    <submittedName>
        <fullName evidence="5">DNA polymerase III epsilon subunit-like protein</fullName>
    </submittedName>
</protein>
<accession>A0A841R4K7</accession>
<keyword evidence="1" id="KW-0540">Nuclease</keyword>
<dbReference type="Gene3D" id="3.30.420.10">
    <property type="entry name" value="Ribonuclease H-like superfamily/Ribonuclease H"/>
    <property type="match status" value="1"/>
</dbReference>
<keyword evidence="3" id="KW-0269">Exonuclease</keyword>
<evidence type="ECO:0000256" key="3">
    <source>
        <dbReference type="ARBA" id="ARBA00022839"/>
    </source>
</evidence>
<dbReference type="Proteomes" id="UP000591941">
    <property type="component" value="Unassembled WGS sequence"/>
</dbReference>
<dbReference type="SMART" id="SM00479">
    <property type="entry name" value="EXOIII"/>
    <property type="match status" value="1"/>
</dbReference>
<keyword evidence="2" id="KW-0378">Hydrolase</keyword>
<dbReference type="RefSeq" id="WP_159822297.1">
    <property type="nucleotide sequence ID" value="NZ_CABWNB010000001.1"/>
</dbReference>
<evidence type="ECO:0000256" key="1">
    <source>
        <dbReference type="ARBA" id="ARBA00022722"/>
    </source>
</evidence>
<evidence type="ECO:0000313" key="6">
    <source>
        <dbReference type="Proteomes" id="UP000591941"/>
    </source>
</evidence>
<comment type="caution">
    <text evidence="5">The sequence shown here is derived from an EMBL/GenBank/DDBJ whole genome shotgun (WGS) entry which is preliminary data.</text>
</comment>
<dbReference type="PANTHER" id="PTHR23044:SF61">
    <property type="entry name" value="3'-5' EXORIBONUCLEASE 1-RELATED"/>
    <property type="match status" value="1"/>
</dbReference>
<dbReference type="InterPro" id="IPR051274">
    <property type="entry name" value="3-5_Exoribonuclease"/>
</dbReference>
<reference evidence="5 6" key="1">
    <citation type="submission" date="2020-08" db="EMBL/GenBank/DDBJ databases">
        <title>Genomic Encyclopedia of Type Strains, Phase IV (KMG-IV): sequencing the most valuable type-strain genomes for metagenomic binning, comparative biology and taxonomic classification.</title>
        <authorList>
            <person name="Goeker M."/>
        </authorList>
    </citation>
    <scope>NUCLEOTIDE SEQUENCE [LARGE SCALE GENOMIC DNA]</scope>
    <source>
        <strain evidence="5 6">DSM 21255</strain>
    </source>
</reference>
<dbReference type="GeneID" id="93486298"/>
<keyword evidence="6" id="KW-1185">Reference proteome</keyword>
<dbReference type="Pfam" id="PF00929">
    <property type="entry name" value="RNase_T"/>
    <property type="match status" value="1"/>
</dbReference>
<dbReference type="AlphaFoldDB" id="A0A841R4K7"/>
<organism evidence="5 6">
    <name type="scientific">Negativicoccus succinicivorans</name>
    <dbReference type="NCBI Taxonomy" id="620903"/>
    <lineage>
        <taxon>Bacteria</taxon>
        <taxon>Bacillati</taxon>
        <taxon>Bacillota</taxon>
        <taxon>Negativicutes</taxon>
        <taxon>Veillonellales</taxon>
        <taxon>Veillonellaceae</taxon>
        <taxon>Negativicoccus</taxon>
    </lineage>
</organism>
<evidence type="ECO:0000259" key="4">
    <source>
        <dbReference type="SMART" id="SM00479"/>
    </source>
</evidence>
<sequence>MNCIIFDLEWNEIVPYQLAMQNEIGFPLSGEIIEIGAVRMTGDGDLSDRFDRLVKPSFLRRMHPHVKRLTGITWEMLQEEDDFKTVMTEFNRWCGDDALLLSWGTSDRQVLAENLRLHHLPRTWLKPWYDAQKIFGRYCLDTYEQYGLARAAEYMGVAMADDAHRAVNDAAYTAQICERLPLRRAIREYDFHRNLGPLEFRPTVEFQYFDGYRDSQSAWADPAIWEIYLPDQDAPLALTEPERLRRHTLLALAMDHLGKRYLVRWKTYQYKKGRGTVHGVARETYRAVPLLIAWYRDVAERNTRRRRLHEAKSNPAFR</sequence>
<dbReference type="InterPro" id="IPR012337">
    <property type="entry name" value="RNaseH-like_sf"/>
</dbReference>
<evidence type="ECO:0000313" key="5">
    <source>
        <dbReference type="EMBL" id="MBB6477979.1"/>
    </source>
</evidence>